<sequence length="287" mass="31526">MSTITSTTFRSFAQIHTTLRITTLPLTLSELAVLVLIAYVLGFCTRYIKLPVTPTSQDLKITAEPQMVHEHGQAMSAERGRPSVASKKDLDTKYHPTEFDSILVVHDVQAPAASEATLACSVSLGYLDTFETGGELATPVSVHPSVKAIEERMARWHEWHTARSNLKTSEHAETAISPSTTPLKASTPTRTTFNTQALSYSPEHTPVKARNWNGGFYGNNRFHGLGKRFQEEAAETMQKVRNEKVETLYAILNGAEADGSPGGSLQTPVRVTSYPIGSYWSPDTPQH</sequence>
<feature type="transmembrane region" description="Helical" evidence="2">
    <location>
        <begin position="21"/>
        <end position="41"/>
    </location>
</feature>
<proteinExistence type="predicted"/>
<dbReference type="Proteomes" id="UP001383192">
    <property type="component" value="Unassembled WGS sequence"/>
</dbReference>
<keyword evidence="4" id="KW-1185">Reference proteome</keyword>
<organism evidence="3 4">
    <name type="scientific">Paramarasmius palmivorus</name>
    <dbReference type="NCBI Taxonomy" id="297713"/>
    <lineage>
        <taxon>Eukaryota</taxon>
        <taxon>Fungi</taxon>
        <taxon>Dikarya</taxon>
        <taxon>Basidiomycota</taxon>
        <taxon>Agaricomycotina</taxon>
        <taxon>Agaricomycetes</taxon>
        <taxon>Agaricomycetidae</taxon>
        <taxon>Agaricales</taxon>
        <taxon>Marasmiineae</taxon>
        <taxon>Marasmiaceae</taxon>
        <taxon>Paramarasmius</taxon>
    </lineage>
</organism>
<accession>A0AAW0CCI8</accession>
<dbReference type="EMBL" id="JAYKXP010000049">
    <property type="protein sequence ID" value="KAK7036714.1"/>
    <property type="molecule type" value="Genomic_DNA"/>
</dbReference>
<keyword evidence="2" id="KW-0472">Membrane</keyword>
<evidence type="ECO:0000313" key="4">
    <source>
        <dbReference type="Proteomes" id="UP001383192"/>
    </source>
</evidence>
<keyword evidence="2" id="KW-1133">Transmembrane helix</keyword>
<gene>
    <name evidence="3" type="ORF">VNI00_011379</name>
</gene>
<evidence type="ECO:0000256" key="2">
    <source>
        <dbReference type="SAM" id="Phobius"/>
    </source>
</evidence>
<evidence type="ECO:0000256" key="1">
    <source>
        <dbReference type="SAM" id="MobiDB-lite"/>
    </source>
</evidence>
<name>A0AAW0CCI8_9AGAR</name>
<feature type="compositionally biased region" description="Polar residues" evidence="1">
    <location>
        <begin position="176"/>
        <end position="188"/>
    </location>
</feature>
<feature type="region of interest" description="Disordered" evidence="1">
    <location>
        <begin position="165"/>
        <end position="188"/>
    </location>
</feature>
<evidence type="ECO:0000313" key="3">
    <source>
        <dbReference type="EMBL" id="KAK7036714.1"/>
    </source>
</evidence>
<reference evidence="3 4" key="1">
    <citation type="submission" date="2024-01" db="EMBL/GenBank/DDBJ databases">
        <title>A draft genome for a cacao thread blight-causing isolate of Paramarasmius palmivorus.</title>
        <authorList>
            <person name="Baruah I.K."/>
            <person name="Bukari Y."/>
            <person name="Amoako-Attah I."/>
            <person name="Meinhardt L.W."/>
            <person name="Bailey B.A."/>
            <person name="Cohen S.P."/>
        </authorList>
    </citation>
    <scope>NUCLEOTIDE SEQUENCE [LARGE SCALE GENOMIC DNA]</scope>
    <source>
        <strain evidence="3 4">GH-12</strain>
    </source>
</reference>
<protein>
    <submittedName>
        <fullName evidence="3">Uncharacterized protein</fullName>
    </submittedName>
</protein>
<keyword evidence="2" id="KW-0812">Transmembrane</keyword>
<dbReference type="AlphaFoldDB" id="A0AAW0CCI8"/>
<comment type="caution">
    <text evidence="3">The sequence shown here is derived from an EMBL/GenBank/DDBJ whole genome shotgun (WGS) entry which is preliminary data.</text>
</comment>